<keyword evidence="2" id="KW-0378">Hydrolase</keyword>
<keyword evidence="1" id="KW-0560">Oxidoreductase</keyword>
<dbReference type="PANTHER" id="PTHR43157:SF31">
    <property type="entry name" value="PHOSPHATIDYLINOSITOL-GLYCAN BIOSYNTHESIS CLASS F PROTEIN"/>
    <property type="match status" value="1"/>
</dbReference>
<dbReference type="GO" id="GO:0004386">
    <property type="term" value="F:helicase activity"/>
    <property type="evidence" value="ECO:0007669"/>
    <property type="project" value="UniProtKB-KW"/>
</dbReference>
<dbReference type="PANTHER" id="PTHR43157">
    <property type="entry name" value="PHOSPHATIDYLINOSITOL-GLYCAN BIOSYNTHESIS CLASS F PROTEIN-RELATED"/>
    <property type="match status" value="1"/>
</dbReference>
<keyword evidence="2" id="KW-0347">Helicase</keyword>
<dbReference type="SUPFAM" id="SSF51735">
    <property type="entry name" value="NAD(P)-binding Rossmann-fold domains"/>
    <property type="match status" value="1"/>
</dbReference>
<sequence length="343" mass="37251">MGFVPQSLSGIAYGLYYALFSVVPEQLFSRLSAPTPDLKGRTYLVTGANAGLGLATAVHLARLKPETLILATRTKAKGEGAKKDVLEQTGFRGKVEVWELELEDFESVRAFAGRAKGLERLDGVVLNAGLHAKEWEKTKDGWERVLQVNGIATGLLAVSLLPVLQTTSKLPDPNPDAVHLPPHLTLTGSGAQYRAQLPAETDILQALNDPEKTDKAVRYPASKLINLFTARETAKLPAAEGVVVNVAHPGLVYTEIARDYKFGFFTDFIFRTFGWSPAKGALNLQYAVLSPTPSGSYIGACGIREPPSWVKTAHGAEIQKRLWDEMCTVWRKVAPEVESVVGA</sequence>
<evidence type="ECO:0000256" key="1">
    <source>
        <dbReference type="ARBA" id="ARBA00023002"/>
    </source>
</evidence>
<dbReference type="Proteomes" id="UP000613580">
    <property type="component" value="Unassembled WGS sequence"/>
</dbReference>
<dbReference type="OrthoDB" id="542013at2759"/>
<keyword evidence="2" id="KW-0067">ATP-binding</keyword>
<organism evidence="2 3">
    <name type="scientific">Mycena chlorophos</name>
    <name type="common">Agaric fungus</name>
    <name type="synonym">Agaricus chlorophos</name>
    <dbReference type="NCBI Taxonomy" id="658473"/>
    <lineage>
        <taxon>Eukaryota</taxon>
        <taxon>Fungi</taxon>
        <taxon>Dikarya</taxon>
        <taxon>Basidiomycota</taxon>
        <taxon>Agaricomycotina</taxon>
        <taxon>Agaricomycetes</taxon>
        <taxon>Agaricomycetidae</taxon>
        <taxon>Agaricales</taxon>
        <taxon>Marasmiineae</taxon>
        <taxon>Mycenaceae</taxon>
        <taxon>Mycena</taxon>
    </lineage>
</organism>
<proteinExistence type="predicted"/>
<dbReference type="PRINTS" id="PR00081">
    <property type="entry name" value="GDHRDH"/>
</dbReference>
<gene>
    <name evidence="2" type="ORF">HMN09_00675400</name>
</gene>
<comment type="caution">
    <text evidence="2">The sequence shown here is derived from an EMBL/GenBank/DDBJ whole genome shotgun (WGS) entry which is preliminary data.</text>
</comment>
<protein>
    <submittedName>
        <fullName evidence="2">ATP-dependent DNA helicase PIF1</fullName>
    </submittedName>
</protein>
<accession>A0A8H6WDC7</accession>
<keyword evidence="3" id="KW-1185">Reference proteome</keyword>
<dbReference type="EMBL" id="JACAZE010000008">
    <property type="protein sequence ID" value="KAF7308274.1"/>
    <property type="molecule type" value="Genomic_DNA"/>
</dbReference>
<dbReference type="Gene3D" id="3.40.50.720">
    <property type="entry name" value="NAD(P)-binding Rossmann-like Domain"/>
    <property type="match status" value="1"/>
</dbReference>
<dbReference type="AlphaFoldDB" id="A0A8H6WDC7"/>
<dbReference type="Pfam" id="PF00106">
    <property type="entry name" value="adh_short"/>
    <property type="match status" value="1"/>
</dbReference>
<evidence type="ECO:0000313" key="3">
    <source>
        <dbReference type="Proteomes" id="UP000613580"/>
    </source>
</evidence>
<reference evidence="2" key="1">
    <citation type="submission" date="2020-05" db="EMBL/GenBank/DDBJ databases">
        <title>Mycena genomes resolve the evolution of fungal bioluminescence.</title>
        <authorList>
            <person name="Tsai I.J."/>
        </authorList>
    </citation>
    <scope>NUCLEOTIDE SEQUENCE</scope>
    <source>
        <strain evidence="2">110903Hualien_Pintung</strain>
    </source>
</reference>
<dbReference type="InterPro" id="IPR002347">
    <property type="entry name" value="SDR_fam"/>
</dbReference>
<name>A0A8H6WDC7_MYCCL</name>
<dbReference type="InterPro" id="IPR036291">
    <property type="entry name" value="NAD(P)-bd_dom_sf"/>
</dbReference>
<evidence type="ECO:0000313" key="2">
    <source>
        <dbReference type="EMBL" id="KAF7308274.1"/>
    </source>
</evidence>
<keyword evidence="2" id="KW-0547">Nucleotide-binding</keyword>
<dbReference type="GO" id="GO:0016491">
    <property type="term" value="F:oxidoreductase activity"/>
    <property type="evidence" value="ECO:0007669"/>
    <property type="project" value="UniProtKB-KW"/>
</dbReference>